<dbReference type="AlphaFoldDB" id="A0A6A7AS83"/>
<gene>
    <name evidence="2" type="ORF">T440DRAFT_558341</name>
</gene>
<feature type="region of interest" description="Disordered" evidence="1">
    <location>
        <begin position="50"/>
        <end position="70"/>
    </location>
</feature>
<evidence type="ECO:0000256" key="1">
    <source>
        <dbReference type="SAM" id="MobiDB-lite"/>
    </source>
</evidence>
<dbReference type="Proteomes" id="UP000799423">
    <property type="component" value="Unassembled WGS sequence"/>
</dbReference>
<feature type="non-terminal residue" evidence="2">
    <location>
        <position position="1"/>
    </location>
</feature>
<protein>
    <submittedName>
        <fullName evidence="2">Uncharacterized protein</fullName>
    </submittedName>
</protein>
<evidence type="ECO:0000313" key="2">
    <source>
        <dbReference type="EMBL" id="KAF2846170.1"/>
    </source>
</evidence>
<sequence>RASQPSSIASFISSSHRSVPLVHTTPKFKNPSCVSPSLLSWPQAPSPLPSLSVKLSLPPQEASHRSQPVVSQASPVAFHSPLVVSPVDLVLPVPFPDSPVVSPRPLAASPTSLASPLPPEAQEAQAVSLGHLRCHRGPLDFPALPHPRLRYW</sequence>
<dbReference type="EMBL" id="MU006337">
    <property type="protein sequence ID" value="KAF2846170.1"/>
    <property type="molecule type" value="Genomic_DNA"/>
</dbReference>
<keyword evidence="3" id="KW-1185">Reference proteome</keyword>
<reference evidence="2" key="1">
    <citation type="submission" date="2020-01" db="EMBL/GenBank/DDBJ databases">
        <authorList>
            <consortium name="DOE Joint Genome Institute"/>
            <person name="Haridas S."/>
            <person name="Albert R."/>
            <person name="Binder M."/>
            <person name="Bloem J."/>
            <person name="Labutti K."/>
            <person name="Salamov A."/>
            <person name="Andreopoulos B."/>
            <person name="Baker S.E."/>
            <person name="Barry K."/>
            <person name="Bills G."/>
            <person name="Bluhm B.H."/>
            <person name="Cannon C."/>
            <person name="Castanera R."/>
            <person name="Culley D.E."/>
            <person name="Daum C."/>
            <person name="Ezra D."/>
            <person name="Gonzalez J.B."/>
            <person name="Henrissat B."/>
            <person name="Kuo A."/>
            <person name="Liang C."/>
            <person name="Lipzen A."/>
            <person name="Lutzoni F."/>
            <person name="Magnuson J."/>
            <person name="Mondo S."/>
            <person name="Nolan M."/>
            <person name="Ohm R."/>
            <person name="Pangilinan J."/>
            <person name="Park H.-J."/>
            <person name="Ramirez L."/>
            <person name="Alfaro M."/>
            <person name="Sun H."/>
            <person name="Tritt A."/>
            <person name="Yoshinaga Y."/>
            <person name="Zwiers L.-H."/>
            <person name="Turgeon B.G."/>
            <person name="Goodwin S.B."/>
            <person name="Spatafora J.W."/>
            <person name="Crous P.W."/>
            <person name="Grigoriev I.V."/>
        </authorList>
    </citation>
    <scope>NUCLEOTIDE SEQUENCE</scope>
    <source>
        <strain evidence="2">IPT5</strain>
    </source>
</reference>
<evidence type="ECO:0000313" key="3">
    <source>
        <dbReference type="Proteomes" id="UP000799423"/>
    </source>
</evidence>
<accession>A0A6A7AS83</accession>
<organism evidence="2 3">
    <name type="scientific">Plenodomus tracheiphilus IPT5</name>
    <dbReference type="NCBI Taxonomy" id="1408161"/>
    <lineage>
        <taxon>Eukaryota</taxon>
        <taxon>Fungi</taxon>
        <taxon>Dikarya</taxon>
        <taxon>Ascomycota</taxon>
        <taxon>Pezizomycotina</taxon>
        <taxon>Dothideomycetes</taxon>
        <taxon>Pleosporomycetidae</taxon>
        <taxon>Pleosporales</taxon>
        <taxon>Pleosporineae</taxon>
        <taxon>Leptosphaeriaceae</taxon>
        <taxon>Plenodomus</taxon>
    </lineage>
</organism>
<name>A0A6A7AS83_9PLEO</name>
<proteinExistence type="predicted"/>
<feature type="compositionally biased region" description="Low complexity" evidence="1">
    <location>
        <begin position="50"/>
        <end position="59"/>
    </location>
</feature>